<dbReference type="InterPro" id="IPR050447">
    <property type="entry name" value="Erg6_SMT_methyltransf"/>
</dbReference>
<evidence type="ECO:0000256" key="1">
    <source>
        <dbReference type="ARBA" id="ARBA00022679"/>
    </source>
</evidence>
<dbReference type="InterPro" id="IPR029063">
    <property type="entry name" value="SAM-dependent_MTases_sf"/>
</dbReference>
<proteinExistence type="predicted"/>
<dbReference type="PANTHER" id="PTHR44068:SF11">
    <property type="entry name" value="GERANYL DIPHOSPHATE 2-C-METHYLTRANSFERASE"/>
    <property type="match status" value="1"/>
</dbReference>
<evidence type="ECO:0000313" key="4">
    <source>
        <dbReference type="Proteomes" id="UP000013961"/>
    </source>
</evidence>
<dbReference type="InterPro" id="IPR013216">
    <property type="entry name" value="Methyltransf_11"/>
</dbReference>
<feature type="domain" description="Methyltransferase type 11" evidence="2">
    <location>
        <begin position="125"/>
        <end position="223"/>
    </location>
</feature>
<name>A0AB33A4E6_9MYCO</name>
<keyword evidence="3" id="KW-0489">Methyltransferase</keyword>
<dbReference type="EMBL" id="CP004374">
    <property type="protein sequence ID" value="AGM26621.1"/>
    <property type="molecule type" value="Genomic_DNA"/>
</dbReference>
<dbReference type="AlphaFoldDB" id="A0AB33A4E6"/>
<keyword evidence="1" id="KW-0808">Transferase</keyword>
<reference evidence="3 4" key="1">
    <citation type="journal article" date="2013" name="Genome Announc.">
        <title>Complete Genome Sequence of Mycobacterium massiliense Clinical Strain Asan 50594, Belonging to the Type II Genotype.</title>
        <authorList>
            <person name="Kim B.J."/>
            <person name="Kim B.R."/>
            <person name="Hong S.H."/>
            <person name="Seok S.H."/>
            <person name="Kook Y.H."/>
            <person name="Kim B.J."/>
        </authorList>
    </citation>
    <scope>NUCLEOTIDE SEQUENCE [LARGE SCALE GENOMIC DNA]</scope>
    <source>
        <strain evidence="3 4">50594</strain>
    </source>
</reference>
<dbReference type="Pfam" id="PF08241">
    <property type="entry name" value="Methyltransf_11"/>
    <property type="match status" value="1"/>
</dbReference>
<dbReference type="KEGG" id="mabb:MASS_0019"/>
<sequence>MPISEVSGTVCYGCVCRNEAARTEWELPIMTTLTSDFTDESTGERLRRWADEWRRMAAVAVSSADGPKTGMVYDIVGPQNLFGEESLFINFGYWRDHPTTLDEASRDLARLVASSAGFTASDVVVDCGCGYGDQDILWANEFKVKKITGVNIAEEQIAISTERVAEAGLSDTISYVKASATDLPFENESCTKVVALESAFHFPSRIDFFREALRVLKPGGRLVTADIVPRRTALTAFARSQVARRGWQGAPANAVPWAVDVQGYRDLLLDMGFARSETWSIANDVYPPLSKFLGKRLRQPDMKHVNPLLRAQFNSVGMRLFSLHSDYIVAVAHKA</sequence>
<dbReference type="SUPFAM" id="SSF53335">
    <property type="entry name" value="S-adenosyl-L-methionine-dependent methyltransferases"/>
    <property type="match status" value="1"/>
</dbReference>
<gene>
    <name evidence="3" type="ORF">MASS_0019</name>
</gene>
<dbReference type="Proteomes" id="UP000013961">
    <property type="component" value="Chromosome"/>
</dbReference>
<dbReference type="GO" id="GO:0032259">
    <property type="term" value="P:methylation"/>
    <property type="evidence" value="ECO:0007669"/>
    <property type="project" value="UniProtKB-KW"/>
</dbReference>
<dbReference type="GO" id="GO:0008757">
    <property type="term" value="F:S-adenosylmethionine-dependent methyltransferase activity"/>
    <property type="evidence" value="ECO:0007669"/>
    <property type="project" value="InterPro"/>
</dbReference>
<dbReference type="Gene3D" id="3.40.50.150">
    <property type="entry name" value="Vaccinia Virus protein VP39"/>
    <property type="match status" value="1"/>
</dbReference>
<organism evidence="3 4">
    <name type="scientific">Mycobacteroides abscessus subsp. bolletii 50594</name>
    <dbReference type="NCBI Taxonomy" id="1303024"/>
    <lineage>
        <taxon>Bacteria</taxon>
        <taxon>Bacillati</taxon>
        <taxon>Actinomycetota</taxon>
        <taxon>Actinomycetes</taxon>
        <taxon>Mycobacteriales</taxon>
        <taxon>Mycobacteriaceae</taxon>
        <taxon>Mycobacteroides</taxon>
        <taxon>Mycobacteroides abscessus</taxon>
    </lineage>
</organism>
<evidence type="ECO:0000313" key="3">
    <source>
        <dbReference type="EMBL" id="AGM26621.1"/>
    </source>
</evidence>
<dbReference type="CDD" id="cd02440">
    <property type="entry name" value="AdoMet_MTases"/>
    <property type="match status" value="1"/>
</dbReference>
<protein>
    <submittedName>
        <fullName evidence="3">Methyltransferase</fullName>
    </submittedName>
</protein>
<evidence type="ECO:0000259" key="2">
    <source>
        <dbReference type="Pfam" id="PF08241"/>
    </source>
</evidence>
<accession>A0AB33A4E6</accession>
<dbReference type="PANTHER" id="PTHR44068">
    <property type="entry name" value="ZGC:194242"/>
    <property type="match status" value="1"/>
</dbReference>